<dbReference type="GeneID" id="66099110"/>
<dbReference type="OrthoDB" id="2102561at2759"/>
<keyword evidence="2" id="KW-0521">NADP</keyword>
<proteinExistence type="inferred from homology"/>
<dbReference type="Pfam" id="PF00106">
    <property type="entry name" value="adh_short"/>
    <property type="match status" value="1"/>
</dbReference>
<dbReference type="GO" id="GO:0006654">
    <property type="term" value="P:phosphatidic acid biosynthetic process"/>
    <property type="evidence" value="ECO:0007669"/>
    <property type="project" value="TreeGrafter"/>
</dbReference>
<dbReference type="GO" id="GO:0019433">
    <property type="term" value="P:triglyceride catabolic process"/>
    <property type="evidence" value="ECO:0007669"/>
    <property type="project" value="TreeGrafter"/>
</dbReference>
<dbReference type="GO" id="GO:0005811">
    <property type="term" value="C:lipid droplet"/>
    <property type="evidence" value="ECO:0007669"/>
    <property type="project" value="TreeGrafter"/>
</dbReference>
<comment type="similarity">
    <text evidence="1">Belongs to the short-chain dehydrogenases/reductases (SDR) family.</text>
</comment>
<dbReference type="PANTHER" id="PTHR44169:SF6">
    <property type="entry name" value="NADPH-DEPENDENT 1-ACYLDIHYDROXYACETONE PHOSPHATE REDUCTASE"/>
    <property type="match status" value="1"/>
</dbReference>
<evidence type="ECO:0000256" key="4">
    <source>
        <dbReference type="SAM" id="MobiDB-lite"/>
    </source>
</evidence>
<protein>
    <submittedName>
        <fullName evidence="5">NAD(P)-binding protein</fullName>
    </submittedName>
</protein>
<reference evidence="5" key="1">
    <citation type="submission" date="2020-11" db="EMBL/GenBank/DDBJ databases">
        <title>Adaptations for nitrogen fixation in a non-lichenized fungal sporocarp promotes dispersal by wood-feeding termites.</title>
        <authorList>
            <consortium name="DOE Joint Genome Institute"/>
            <person name="Koch R.A."/>
            <person name="Yoon G."/>
            <person name="Arayal U."/>
            <person name="Lail K."/>
            <person name="Amirebrahimi M."/>
            <person name="Labutti K."/>
            <person name="Lipzen A."/>
            <person name="Riley R."/>
            <person name="Barry K."/>
            <person name="Henrissat B."/>
            <person name="Grigoriev I.V."/>
            <person name="Herr J.R."/>
            <person name="Aime M.C."/>
        </authorList>
    </citation>
    <scope>NUCLEOTIDE SEQUENCE</scope>
    <source>
        <strain evidence="5">MCA 3950</strain>
    </source>
</reference>
<dbReference type="PROSITE" id="PS00061">
    <property type="entry name" value="ADH_SHORT"/>
    <property type="match status" value="1"/>
</dbReference>
<dbReference type="GO" id="GO:0004806">
    <property type="term" value="F:triacylglycerol lipase activity"/>
    <property type="evidence" value="ECO:0007669"/>
    <property type="project" value="TreeGrafter"/>
</dbReference>
<evidence type="ECO:0000256" key="2">
    <source>
        <dbReference type="ARBA" id="ARBA00022857"/>
    </source>
</evidence>
<keyword evidence="3" id="KW-0560">Oxidoreductase</keyword>
<dbReference type="EMBL" id="MU250527">
    <property type="protein sequence ID" value="KAG7449863.1"/>
    <property type="molecule type" value="Genomic_DNA"/>
</dbReference>
<dbReference type="GO" id="GO:0005783">
    <property type="term" value="C:endoplasmic reticulum"/>
    <property type="evidence" value="ECO:0007669"/>
    <property type="project" value="TreeGrafter"/>
</dbReference>
<dbReference type="AlphaFoldDB" id="A0A9P7VZ62"/>
<dbReference type="Proteomes" id="UP000812287">
    <property type="component" value="Unassembled WGS sequence"/>
</dbReference>
<comment type="caution">
    <text evidence="5">The sequence shown here is derived from an EMBL/GenBank/DDBJ whole genome shotgun (WGS) entry which is preliminary data.</text>
</comment>
<sequence length="422" mass="46777">MGSVAPLAFQRPIKRGNPDRSSNCEYGSVDIAKLSKRKAIHIGFGWSSDAYTVISLLRVEPVDIDQEELQALSTNVKTRLDIVIFTPDTLRIDIRINDIPMCEDDALVFIVFVLRDVGTSMSLATGPFRRHPTPRSGHPSTHRYSFRPAAQPSNRPTVQPSSRVVLESVMLPLANSMNKATRNGAALSDLLKAGMKTFVLDVTNDEEINHVRDQVADMAGGKLAMLVNQAFIPTFLSSAIDLDMKRVQDLYDVNVFGALRMIKAFIPLLIVSGGACILQVGSVAAVTPYPFGSTYSSSKAALHAYGNKLRVELSPFNWVIKVVNLCTGSVKSDIVENKLSLLPDHSRYKSLEPITLAKRREVSQGGAISAEEYAKNMVWEALKPSLWAWIWKDSKAWIVWAVDTFLPRIVFVSDREPYVFSH</sequence>
<dbReference type="PANTHER" id="PTHR44169">
    <property type="entry name" value="NADPH-DEPENDENT 1-ACYLDIHYDROXYACETONE PHOSPHATE REDUCTASE"/>
    <property type="match status" value="1"/>
</dbReference>
<feature type="region of interest" description="Disordered" evidence="4">
    <location>
        <begin position="124"/>
        <end position="161"/>
    </location>
</feature>
<evidence type="ECO:0000313" key="5">
    <source>
        <dbReference type="EMBL" id="KAG7449863.1"/>
    </source>
</evidence>
<accession>A0A9P7VZ62</accession>
<dbReference type="InterPro" id="IPR036291">
    <property type="entry name" value="NAD(P)-bd_dom_sf"/>
</dbReference>
<dbReference type="SUPFAM" id="SSF51735">
    <property type="entry name" value="NAD(P)-binding Rossmann-fold domains"/>
    <property type="match status" value="1"/>
</dbReference>
<evidence type="ECO:0000256" key="3">
    <source>
        <dbReference type="ARBA" id="ARBA00023002"/>
    </source>
</evidence>
<keyword evidence="6" id="KW-1185">Reference proteome</keyword>
<gene>
    <name evidence="5" type="ORF">BT62DRAFT_1002175</name>
</gene>
<dbReference type="InterPro" id="IPR020904">
    <property type="entry name" value="Sc_DH/Rdtase_CS"/>
</dbReference>
<name>A0A9P7VZ62_9AGAR</name>
<evidence type="ECO:0000313" key="6">
    <source>
        <dbReference type="Proteomes" id="UP000812287"/>
    </source>
</evidence>
<dbReference type="Gene3D" id="3.40.50.720">
    <property type="entry name" value="NAD(P)-binding Rossmann-like Domain"/>
    <property type="match status" value="1"/>
</dbReference>
<dbReference type="InterPro" id="IPR002347">
    <property type="entry name" value="SDR_fam"/>
</dbReference>
<dbReference type="GO" id="GO:0000140">
    <property type="term" value="F:acylglycerone-phosphate reductase (NADP+) activity"/>
    <property type="evidence" value="ECO:0007669"/>
    <property type="project" value="TreeGrafter"/>
</dbReference>
<evidence type="ECO:0000256" key="1">
    <source>
        <dbReference type="ARBA" id="ARBA00006484"/>
    </source>
</evidence>
<feature type="compositionally biased region" description="Polar residues" evidence="4">
    <location>
        <begin position="151"/>
        <end position="161"/>
    </location>
</feature>
<dbReference type="RefSeq" id="XP_043043363.1">
    <property type="nucleotide sequence ID" value="XM_043176823.1"/>
</dbReference>
<organism evidence="5 6">
    <name type="scientific">Guyanagaster necrorhizus</name>
    <dbReference type="NCBI Taxonomy" id="856835"/>
    <lineage>
        <taxon>Eukaryota</taxon>
        <taxon>Fungi</taxon>
        <taxon>Dikarya</taxon>
        <taxon>Basidiomycota</taxon>
        <taxon>Agaricomycotina</taxon>
        <taxon>Agaricomycetes</taxon>
        <taxon>Agaricomycetidae</taxon>
        <taxon>Agaricales</taxon>
        <taxon>Marasmiineae</taxon>
        <taxon>Physalacriaceae</taxon>
        <taxon>Guyanagaster</taxon>
    </lineage>
</organism>